<sequence length="221" mass="23681">MVQALTPLSRDRARKTCITQAVASPSAGGDPEFGSDAWRTRPAAVAMPSYANTPERWFLLAGFLKIVLLVPGIGTSPYVQTYYLLGHILPAGPATLLVTVPIAVGLALLAKYIVSSGLLANKWAARGIFLLGVAVLLALRLFVAGPYYRQLHPGYLAKRAQTYRLQRAAEAQLRPVQAQALRSSVDAERMLAERGLHRPPPPAAPAPPSGPSGFGPLDRRI</sequence>
<comment type="caution">
    <text evidence="3">The sequence shown here is derived from an EMBL/GenBank/DDBJ whole genome shotgun (WGS) entry which is preliminary data.</text>
</comment>
<keyword evidence="2" id="KW-0472">Membrane</keyword>
<feature type="compositionally biased region" description="Pro residues" evidence="1">
    <location>
        <begin position="198"/>
        <end position="210"/>
    </location>
</feature>
<name>A0AAW1Q138_9CHLO</name>
<dbReference type="AlphaFoldDB" id="A0AAW1Q138"/>
<organism evidence="3 4">
    <name type="scientific">[Myrmecia] bisecta</name>
    <dbReference type="NCBI Taxonomy" id="41462"/>
    <lineage>
        <taxon>Eukaryota</taxon>
        <taxon>Viridiplantae</taxon>
        <taxon>Chlorophyta</taxon>
        <taxon>core chlorophytes</taxon>
        <taxon>Trebouxiophyceae</taxon>
        <taxon>Trebouxiales</taxon>
        <taxon>Trebouxiaceae</taxon>
        <taxon>Myrmecia</taxon>
    </lineage>
</organism>
<keyword evidence="2" id="KW-1133">Transmembrane helix</keyword>
<accession>A0AAW1Q138</accession>
<dbReference type="Proteomes" id="UP001489004">
    <property type="component" value="Unassembled WGS sequence"/>
</dbReference>
<feature type="transmembrane region" description="Helical" evidence="2">
    <location>
        <begin position="126"/>
        <end position="148"/>
    </location>
</feature>
<feature type="region of interest" description="Disordered" evidence="1">
    <location>
        <begin position="192"/>
        <end position="221"/>
    </location>
</feature>
<feature type="transmembrane region" description="Helical" evidence="2">
    <location>
        <begin position="57"/>
        <end position="74"/>
    </location>
</feature>
<dbReference type="EMBL" id="JALJOR010000006">
    <property type="protein sequence ID" value="KAK9815391.1"/>
    <property type="molecule type" value="Genomic_DNA"/>
</dbReference>
<keyword evidence="2" id="KW-0812">Transmembrane</keyword>
<evidence type="ECO:0000256" key="2">
    <source>
        <dbReference type="SAM" id="Phobius"/>
    </source>
</evidence>
<keyword evidence="4" id="KW-1185">Reference proteome</keyword>
<protein>
    <submittedName>
        <fullName evidence="3">Uncharacterized protein</fullName>
    </submittedName>
</protein>
<gene>
    <name evidence="3" type="ORF">WJX72_002859</name>
</gene>
<evidence type="ECO:0000313" key="3">
    <source>
        <dbReference type="EMBL" id="KAK9815391.1"/>
    </source>
</evidence>
<feature type="transmembrane region" description="Helical" evidence="2">
    <location>
        <begin position="94"/>
        <end position="114"/>
    </location>
</feature>
<reference evidence="3 4" key="1">
    <citation type="journal article" date="2024" name="Nat. Commun.">
        <title>Phylogenomics reveals the evolutionary origins of lichenization in chlorophyte algae.</title>
        <authorList>
            <person name="Puginier C."/>
            <person name="Libourel C."/>
            <person name="Otte J."/>
            <person name="Skaloud P."/>
            <person name="Haon M."/>
            <person name="Grisel S."/>
            <person name="Petersen M."/>
            <person name="Berrin J.G."/>
            <person name="Delaux P.M."/>
            <person name="Dal Grande F."/>
            <person name="Keller J."/>
        </authorList>
    </citation>
    <scope>NUCLEOTIDE SEQUENCE [LARGE SCALE GENOMIC DNA]</scope>
    <source>
        <strain evidence="3 4">SAG 2043</strain>
    </source>
</reference>
<proteinExistence type="predicted"/>
<evidence type="ECO:0000313" key="4">
    <source>
        <dbReference type="Proteomes" id="UP001489004"/>
    </source>
</evidence>
<evidence type="ECO:0000256" key="1">
    <source>
        <dbReference type="SAM" id="MobiDB-lite"/>
    </source>
</evidence>